<dbReference type="InterPro" id="IPR002347">
    <property type="entry name" value="SDR_fam"/>
</dbReference>
<comment type="caution">
    <text evidence="3">The sequence shown here is derived from an EMBL/GenBank/DDBJ whole genome shotgun (WGS) entry which is preliminary data.</text>
</comment>
<keyword evidence="2" id="KW-0560">Oxidoreductase</keyword>
<evidence type="ECO:0000313" key="3">
    <source>
        <dbReference type="EMBL" id="KAK1936380.1"/>
    </source>
</evidence>
<dbReference type="SUPFAM" id="SSF51735">
    <property type="entry name" value="NAD(P)-binding Rossmann-fold domains"/>
    <property type="match status" value="1"/>
</dbReference>
<evidence type="ECO:0000256" key="1">
    <source>
        <dbReference type="ARBA" id="ARBA00006484"/>
    </source>
</evidence>
<dbReference type="InterPro" id="IPR020904">
    <property type="entry name" value="Sc_DH/Rdtase_CS"/>
</dbReference>
<accession>A0AAD9LH90</accession>
<dbReference type="Pfam" id="PF00106">
    <property type="entry name" value="adh_short"/>
    <property type="match status" value="1"/>
</dbReference>
<evidence type="ECO:0000256" key="2">
    <source>
        <dbReference type="ARBA" id="ARBA00023002"/>
    </source>
</evidence>
<comment type="similarity">
    <text evidence="1">Belongs to the short-chain dehydrogenases/reductases (SDR) family.</text>
</comment>
<sequence length="328" mass="36631">MYKGSIIVTGCDSGLGLSLCRLLPLHDFFVIATCTSVDGQQKAINALCNGTKSDDIAVSGSENGFKICLYGASYVLDITSSMAVEEFQRKVISYVKCKAFPHLYALVNNAGIWRLSVFEDALSSPEKRSREIEMWREVMETNLFGTLRMTLAFASHMSSTDSGLQPRILFISSVLDSHSLPGQGAYVTSKFAINGLYESLCHELYAQNIRPIIIRPGALRNTDLFRHDLRLDDPADYKVSLENNKDNLTASYRLLLNIAGDCNDVAQHVVRILEDSNPDGRISNITGALPFRVAEYIPRQAFIWLVRTVIYNLAKVYYSIRGIWSTTF</sequence>
<proteinExistence type="inferred from homology"/>
<dbReference type="Gene3D" id="3.40.50.720">
    <property type="entry name" value="NAD(P)-binding Rossmann-like Domain"/>
    <property type="match status" value="1"/>
</dbReference>
<dbReference type="GO" id="GO:0016491">
    <property type="term" value="F:oxidoreductase activity"/>
    <property type="evidence" value="ECO:0007669"/>
    <property type="project" value="UniProtKB-KW"/>
</dbReference>
<dbReference type="Proteomes" id="UP001195914">
    <property type="component" value="Unassembled WGS sequence"/>
</dbReference>
<dbReference type="EMBL" id="JAHBMH010000044">
    <property type="protein sequence ID" value="KAK1936380.1"/>
    <property type="molecule type" value="Genomic_DNA"/>
</dbReference>
<dbReference type="PANTHER" id="PTHR43391:SF86">
    <property type="entry name" value="SHORT-CHAIN DEHYDROGENASE_REDUCTASE FAMILY PROTEIN"/>
    <property type="match status" value="1"/>
</dbReference>
<dbReference type="PROSITE" id="PS00061">
    <property type="entry name" value="ADH_SHORT"/>
    <property type="match status" value="1"/>
</dbReference>
<protein>
    <submittedName>
        <fullName evidence="3">Uncharacterized protein</fullName>
    </submittedName>
</protein>
<reference evidence="3" key="1">
    <citation type="journal article" date="2014" name="Nucleic Acids Res.">
        <title>The evolutionary dynamics of variant antigen genes in Babesia reveal a history of genomic innovation underlying host-parasite interaction.</title>
        <authorList>
            <person name="Jackson A.P."/>
            <person name="Otto T.D."/>
            <person name="Darby A."/>
            <person name="Ramaprasad A."/>
            <person name="Xia D."/>
            <person name="Echaide I.E."/>
            <person name="Farber M."/>
            <person name="Gahlot S."/>
            <person name="Gamble J."/>
            <person name="Gupta D."/>
            <person name="Gupta Y."/>
            <person name="Jackson L."/>
            <person name="Malandrin L."/>
            <person name="Malas T.B."/>
            <person name="Moussa E."/>
            <person name="Nair M."/>
            <person name="Reid A.J."/>
            <person name="Sanders M."/>
            <person name="Sharma J."/>
            <person name="Tracey A."/>
            <person name="Quail M.A."/>
            <person name="Weir W."/>
            <person name="Wastling J.M."/>
            <person name="Hall N."/>
            <person name="Willadsen P."/>
            <person name="Lingelbach K."/>
            <person name="Shiels B."/>
            <person name="Tait A."/>
            <person name="Berriman M."/>
            <person name="Allred D.R."/>
            <person name="Pain A."/>
        </authorList>
    </citation>
    <scope>NUCLEOTIDE SEQUENCE</scope>
    <source>
        <strain evidence="3">1802A</strain>
    </source>
</reference>
<reference evidence="3" key="2">
    <citation type="submission" date="2021-05" db="EMBL/GenBank/DDBJ databases">
        <authorList>
            <person name="Pain A."/>
        </authorList>
    </citation>
    <scope>NUCLEOTIDE SEQUENCE</scope>
    <source>
        <strain evidence="3">1802A</strain>
    </source>
</reference>
<dbReference type="PRINTS" id="PR00081">
    <property type="entry name" value="GDHRDH"/>
</dbReference>
<evidence type="ECO:0000313" key="4">
    <source>
        <dbReference type="Proteomes" id="UP001195914"/>
    </source>
</evidence>
<dbReference type="PANTHER" id="PTHR43391">
    <property type="entry name" value="RETINOL DEHYDROGENASE-RELATED"/>
    <property type="match status" value="1"/>
</dbReference>
<name>A0AAD9LH90_BABDI</name>
<organism evidence="3 4">
    <name type="scientific">Babesia divergens</name>
    <dbReference type="NCBI Taxonomy" id="32595"/>
    <lineage>
        <taxon>Eukaryota</taxon>
        <taxon>Sar</taxon>
        <taxon>Alveolata</taxon>
        <taxon>Apicomplexa</taxon>
        <taxon>Aconoidasida</taxon>
        <taxon>Piroplasmida</taxon>
        <taxon>Babesiidae</taxon>
        <taxon>Babesia</taxon>
    </lineage>
</organism>
<gene>
    <name evidence="3" type="ORF">X943_003073</name>
</gene>
<dbReference type="InterPro" id="IPR036291">
    <property type="entry name" value="NAD(P)-bd_dom_sf"/>
</dbReference>
<dbReference type="GO" id="GO:0005829">
    <property type="term" value="C:cytosol"/>
    <property type="evidence" value="ECO:0007669"/>
    <property type="project" value="TreeGrafter"/>
</dbReference>
<dbReference type="AlphaFoldDB" id="A0AAD9LH90"/>
<keyword evidence="4" id="KW-1185">Reference proteome</keyword>